<dbReference type="InterPro" id="IPR006675">
    <property type="entry name" value="HDIG_dom"/>
</dbReference>
<gene>
    <name evidence="3" type="ORF">XD94_1271</name>
</gene>
<dbReference type="PROSITE" id="PS51831">
    <property type="entry name" value="HD"/>
    <property type="match status" value="1"/>
</dbReference>
<dbReference type="PATRIC" id="fig|1184387.3.peg.1724"/>
<dbReference type="EMBL" id="LGGP01000233">
    <property type="protein sequence ID" value="KUK79914.1"/>
    <property type="molecule type" value="Genomic_DNA"/>
</dbReference>
<sequence length="373" mass="42300">MRNRSLLHVSFINRPRLETSKSTKRRVAMIDGKNGTYPVLSEILRKYDTSFDRIENFVNSKQGFFFIFSSKRVEGSRGPYYDCIVGDSRNRIDAKAWISEQGCLEPVIGNVGLADYLMDDRYGLSIKIRRLFSVDEMENYSSGSISQLLPVVEDPERIVSEVRELIESVKDDYLKALAEKLISEDGPCPDFFEAPAAKMYHHARIGGLAEHSLSVVKYALALTEVSGSRANIDRDLIITGGLFHDIGKTISYTTESFEFDYSDEGYLEEHIAIGARIIEIEISKIKGFPEEKRKTLIHIVLSHHGELQFGSPVTPKTREAILIWLCDNLDSKLDSFETNASTASKGSKWTAFSKMFQSRLYLGERENEKESEF</sequence>
<evidence type="ECO:0000259" key="2">
    <source>
        <dbReference type="PROSITE" id="PS51831"/>
    </source>
</evidence>
<keyword evidence="1 3" id="KW-0378">Hydrolase</keyword>
<dbReference type="CDD" id="cd00077">
    <property type="entry name" value="HDc"/>
    <property type="match status" value="1"/>
</dbReference>
<evidence type="ECO:0000256" key="1">
    <source>
        <dbReference type="ARBA" id="ARBA00022801"/>
    </source>
</evidence>
<dbReference type="Proteomes" id="UP000054092">
    <property type="component" value="Unassembled WGS sequence"/>
</dbReference>
<dbReference type="AlphaFoldDB" id="A0A117M215"/>
<organism evidence="3 4">
    <name type="scientific">Mesotoga prima</name>
    <dbReference type="NCBI Taxonomy" id="1184387"/>
    <lineage>
        <taxon>Bacteria</taxon>
        <taxon>Thermotogati</taxon>
        <taxon>Thermotogota</taxon>
        <taxon>Thermotogae</taxon>
        <taxon>Kosmotogales</taxon>
        <taxon>Kosmotogaceae</taxon>
        <taxon>Mesotoga</taxon>
    </lineage>
</organism>
<dbReference type="PANTHER" id="PTHR37294">
    <property type="entry name" value="3'-5' EXORIBONUCLEASE YHAM"/>
    <property type="match status" value="1"/>
</dbReference>
<dbReference type="InterPro" id="IPR050798">
    <property type="entry name" value="YhaM_exoribonuc/phosphodiest"/>
</dbReference>
<dbReference type="NCBIfam" id="TIGR00277">
    <property type="entry name" value="HDIG"/>
    <property type="match status" value="1"/>
</dbReference>
<feature type="domain" description="HD" evidence="2">
    <location>
        <begin position="208"/>
        <end position="332"/>
    </location>
</feature>
<evidence type="ECO:0000313" key="3">
    <source>
        <dbReference type="EMBL" id="KUK79914.1"/>
    </source>
</evidence>
<dbReference type="InterPro" id="IPR003607">
    <property type="entry name" value="HD/PDEase_dom"/>
</dbReference>
<protein>
    <submittedName>
        <fullName evidence="3">Metal dependent phosphohydrolase</fullName>
    </submittedName>
</protein>
<comment type="caution">
    <text evidence="3">The sequence shown here is derived from an EMBL/GenBank/DDBJ whole genome shotgun (WGS) entry which is preliminary data.</text>
</comment>
<dbReference type="Pfam" id="PF01966">
    <property type="entry name" value="HD"/>
    <property type="match status" value="1"/>
</dbReference>
<reference evidence="4" key="1">
    <citation type="journal article" date="2015" name="MBio">
        <title>Genome-Resolved Metagenomic Analysis Reveals Roles for Candidate Phyla and Other Microbial Community Members in Biogeochemical Transformations in Oil Reservoirs.</title>
        <authorList>
            <person name="Hu P."/>
            <person name="Tom L."/>
            <person name="Singh A."/>
            <person name="Thomas B.C."/>
            <person name="Baker B.J."/>
            <person name="Piceno Y.M."/>
            <person name="Andersen G.L."/>
            <person name="Banfield J.F."/>
        </authorList>
    </citation>
    <scope>NUCLEOTIDE SEQUENCE [LARGE SCALE GENOMIC DNA]</scope>
</reference>
<accession>A0A117M215</accession>
<proteinExistence type="predicted"/>
<dbReference type="PANTHER" id="PTHR37294:SF1">
    <property type="entry name" value="3'-5' EXORIBONUCLEASE YHAM"/>
    <property type="match status" value="1"/>
</dbReference>
<dbReference type="SMART" id="SM00471">
    <property type="entry name" value="HDc"/>
    <property type="match status" value="1"/>
</dbReference>
<evidence type="ECO:0000313" key="4">
    <source>
        <dbReference type="Proteomes" id="UP000054092"/>
    </source>
</evidence>
<dbReference type="GO" id="GO:0031125">
    <property type="term" value="P:rRNA 3'-end processing"/>
    <property type="evidence" value="ECO:0007669"/>
    <property type="project" value="TreeGrafter"/>
</dbReference>
<dbReference type="Gene3D" id="1.10.3210.10">
    <property type="entry name" value="Hypothetical protein af1432"/>
    <property type="match status" value="1"/>
</dbReference>
<dbReference type="InterPro" id="IPR006674">
    <property type="entry name" value="HD_domain"/>
</dbReference>
<name>A0A117M215_9BACT</name>
<dbReference type="SUPFAM" id="SSF109604">
    <property type="entry name" value="HD-domain/PDEase-like"/>
    <property type="match status" value="1"/>
</dbReference>
<dbReference type="GO" id="GO:0016787">
    <property type="term" value="F:hydrolase activity"/>
    <property type="evidence" value="ECO:0007669"/>
    <property type="project" value="UniProtKB-KW"/>
</dbReference>